<reference evidence="2 3" key="1">
    <citation type="journal article" date="2020" name="Nat. Commun.">
        <title>Genome of Tripterygium wilfordii and identification of cytochrome P450 involved in triptolide biosynthesis.</title>
        <authorList>
            <person name="Tu L."/>
            <person name="Su P."/>
            <person name="Zhang Z."/>
            <person name="Gao L."/>
            <person name="Wang J."/>
            <person name="Hu T."/>
            <person name="Zhou J."/>
            <person name="Zhang Y."/>
            <person name="Zhao Y."/>
            <person name="Liu Y."/>
            <person name="Song Y."/>
            <person name="Tong Y."/>
            <person name="Lu Y."/>
            <person name="Yang J."/>
            <person name="Xu C."/>
            <person name="Jia M."/>
            <person name="Peters R.J."/>
            <person name="Huang L."/>
            <person name="Gao W."/>
        </authorList>
    </citation>
    <scope>NUCLEOTIDE SEQUENCE [LARGE SCALE GENOMIC DNA]</scope>
    <source>
        <strain evidence="3">cv. XIE 37</strain>
        <tissue evidence="2">Leaf</tissue>
    </source>
</reference>
<evidence type="ECO:0000256" key="1">
    <source>
        <dbReference type="SAM" id="MobiDB-lite"/>
    </source>
</evidence>
<keyword evidence="3" id="KW-1185">Reference proteome</keyword>
<protein>
    <submittedName>
        <fullName evidence="2">Uncharacterized protein</fullName>
    </submittedName>
</protein>
<accession>A0A7J7CX24</accession>
<dbReference type="GO" id="GO:0005737">
    <property type="term" value="C:cytoplasm"/>
    <property type="evidence" value="ECO:0007669"/>
    <property type="project" value="TreeGrafter"/>
</dbReference>
<sequence>MADSQRNSSRSQRRPALLQVNRAPDWNVAIPLLSPIATSPKAVEQMADPPRQKEPQQRMGREKPVVFKKWQHPAAPFFCEQAQLRQAFVPV</sequence>
<feature type="compositionally biased region" description="Basic and acidic residues" evidence="1">
    <location>
        <begin position="50"/>
        <end position="62"/>
    </location>
</feature>
<gene>
    <name evidence="2" type="ORF">HS088_TW13G01475</name>
</gene>
<dbReference type="AlphaFoldDB" id="A0A7J7CX24"/>
<dbReference type="PANTHER" id="PTHR33912:SF2">
    <property type="entry name" value="PUTATIVE-RELATED"/>
    <property type="match status" value="1"/>
</dbReference>
<dbReference type="InParanoid" id="A0A7J7CX24"/>
<evidence type="ECO:0000313" key="2">
    <source>
        <dbReference type="EMBL" id="KAF5738574.1"/>
    </source>
</evidence>
<name>A0A7J7CX24_TRIWF</name>
<dbReference type="InterPro" id="IPR040381">
    <property type="entry name" value="At4g14450-like"/>
</dbReference>
<proteinExistence type="predicted"/>
<dbReference type="EMBL" id="JAAARO010000013">
    <property type="protein sequence ID" value="KAF5738574.1"/>
    <property type="molecule type" value="Genomic_DNA"/>
</dbReference>
<dbReference type="PANTHER" id="PTHR33912">
    <property type="entry name" value="OS01G0939400 PROTEIN"/>
    <property type="match status" value="1"/>
</dbReference>
<dbReference type="Proteomes" id="UP000593562">
    <property type="component" value="Unassembled WGS sequence"/>
</dbReference>
<comment type="caution">
    <text evidence="2">The sequence shown here is derived from an EMBL/GenBank/DDBJ whole genome shotgun (WGS) entry which is preliminary data.</text>
</comment>
<dbReference type="OrthoDB" id="673645at2759"/>
<dbReference type="GO" id="GO:0005634">
    <property type="term" value="C:nucleus"/>
    <property type="evidence" value="ECO:0007669"/>
    <property type="project" value="TreeGrafter"/>
</dbReference>
<evidence type="ECO:0000313" key="3">
    <source>
        <dbReference type="Proteomes" id="UP000593562"/>
    </source>
</evidence>
<feature type="region of interest" description="Disordered" evidence="1">
    <location>
        <begin position="40"/>
        <end position="62"/>
    </location>
</feature>
<organism evidence="2 3">
    <name type="scientific">Tripterygium wilfordii</name>
    <name type="common">Thunder God vine</name>
    <dbReference type="NCBI Taxonomy" id="458696"/>
    <lineage>
        <taxon>Eukaryota</taxon>
        <taxon>Viridiplantae</taxon>
        <taxon>Streptophyta</taxon>
        <taxon>Embryophyta</taxon>
        <taxon>Tracheophyta</taxon>
        <taxon>Spermatophyta</taxon>
        <taxon>Magnoliopsida</taxon>
        <taxon>eudicotyledons</taxon>
        <taxon>Gunneridae</taxon>
        <taxon>Pentapetalae</taxon>
        <taxon>rosids</taxon>
        <taxon>fabids</taxon>
        <taxon>Celastrales</taxon>
        <taxon>Celastraceae</taxon>
        <taxon>Tripterygium</taxon>
    </lineage>
</organism>